<dbReference type="RefSeq" id="WP_108717720.1">
    <property type="nucleotide sequence ID" value="NZ_VENP01000021.1"/>
</dbReference>
<reference evidence="1 2" key="1">
    <citation type="submission" date="2019-06" db="EMBL/GenBank/DDBJ databases">
        <title>Draft genome sequence of Miniimonas arenae KCTC 19750T isolated from sea sand.</title>
        <authorList>
            <person name="Park S.-J."/>
        </authorList>
    </citation>
    <scope>NUCLEOTIDE SEQUENCE [LARGE SCALE GENOMIC DNA]</scope>
    <source>
        <strain evidence="1 2">KCTC 19750</strain>
    </source>
</reference>
<organism evidence="1 2">
    <name type="scientific">Miniimonas arenae</name>
    <dbReference type="NCBI Taxonomy" id="676201"/>
    <lineage>
        <taxon>Bacteria</taxon>
        <taxon>Bacillati</taxon>
        <taxon>Actinomycetota</taxon>
        <taxon>Actinomycetes</taxon>
        <taxon>Micrococcales</taxon>
        <taxon>Beutenbergiaceae</taxon>
        <taxon>Miniimonas</taxon>
    </lineage>
</organism>
<sequence>MRTDRLRARHPRLRPTPAPALATAALVVATCALTGCSPSGGDPDADVTGVPDDWRTSTAKAWPDSDSFGSSIPVYARDTCLLGDPPNPLDAGPETTDVGFLTLGDATDPDSYGYDCRFWAPDLYAGSLRLYQAGDAAALDGLVADFVGASSSTNTVTHSDQTSHGASVSVTRTAINGEPAGKVEALYVDEDALAAVVLEVNSLDEKEFGEYTDAAAAEELMRTLAVANG</sequence>
<keyword evidence="2" id="KW-1185">Reference proteome</keyword>
<proteinExistence type="predicted"/>
<comment type="caution">
    <text evidence="1">The sequence shown here is derived from an EMBL/GenBank/DDBJ whole genome shotgun (WGS) entry which is preliminary data.</text>
</comment>
<name>A0A5C5BE36_9MICO</name>
<dbReference type="EMBL" id="VENP01000021">
    <property type="protein sequence ID" value="TNU74825.1"/>
    <property type="molecule type" value="Genomic_DNA"/>
</dbReference>
<accession>A0A5C5BE36</accession>
<evidence type="ECO:0008006" key="3">
    <source>
        <dbReference type="Google" id="ProtNLM"/>
    </source>
</evidence>
<dbReference type="AlphaFoldDB" id="A0A5C5BE36"/>
<dbReference type="OrthoDB" id="4829036at2"/>
<evidence type="ECO:0000313" key="1">
    <source>
        <dbReference type="EMBL" id="TNU74825.1"/>
    </source>
</evidence>
<protein>
    <recommendedName>
        <fullName evidence="3">DUF3558 domain-containing protein</fullName>
    </recommendedName>
</protein>
<gene>
    <name evidence="1" type="ORF">FH969_07305</name>
</gene>
<evidence type="ECO:0000313" key="2">
    <source>
        <dbReference type="Proteomes" id="UP000313849"/>
    </source>
</evidence>
<dbReference type="Proteomes" id="UP000313849">
    <property type="component" value="Unassembled WGS sequence"/>
</dbReference>